<evidence type="ECO:0000256" key="1">
    <source>
        <dbReference type="SAM" id="Phobius"/>
    </source>
</evidence>
<keyword evidence="1" id="KW-0472">Membrane</keyword>
<dbReference type="AlphaFoldDB" id="A0A3N6NNF1"/>
<feature type="transmembrane region" description="Helical" evidence="1">
    <location>
        <begin position="112"/>
        <end position="133"/>
    </location>
</feature>
<keyword evidence="1" id="KW-1133">Transmembrane helix</keyword>
<dbReference type="Proteomes" id="UP000269154">
    <property type="component" value="Unassembled WGS sequence"/>
</dbReference>
<keyword evidence="3" id="KW-1185">Reference proteome</keyword>
<dbReference type="EMBL" id="RCBY01000306">
    <property type="protein sequence ID" value="RQH25140.1"/>
    <property type="molecule type" value="Genomic_DNA"/>
</dbReference>
<name>A0A3N6NNF1_9CYAN</name>
<gene>
    <name evidence="2" type="ORF">D5R40_29335</name>
</gene>
<accession>A0A3N6NNF1</accession>
<organism evidence="2 3">
    <name type="scientific">Okeania hirsuta</name>
    <dbReference type="NCBI Taxonomy" id="1458930"/>
    <lineage>
        <taxon>Bacteria</taxon>
        <taxon>Bacillati</taxon>
        <taxon>Cyanobacteriota</taxon>
        <taxon>Cyanophyceae</taxon>
        <taxon>Oscillatoriophycideae</taxon>
        <taxon>Oscillatoriales</taxon>
        <taxon>Microcoleaceae</taxon>
        <taxon>Okeania</taxon>
    </lineage>
</organism>
<evidence type="ECO:0000313" key="3">
    <source>
        <dbReference type="Proteomes" id="UP000269154"/>
    </source>
</evidence>
<feature type="transmembrane region" description="Helical" evidence="1">
    <location>
        <begin position="47"/>
        <end position="69"/>
    </location>
</feature>
<evidence type="ECO:0000313" key="2">
    <source>
        <dbReference type="EMBL" id="RQH25140.1"/>
    </source>
</evidence>
<keyword evidence="1" id="KW-0812">Transmembrane</keyword>
<dbReference type="RefSeq" id="WP_124145506.1">
    <property type="nucleotide sequence ID" value="NZ_CAWOKI010000093.1"/>
</dbReference>
<proteinExistence type="predicted"/>
<feature type="transmembrane region" description="Helical" evidence="1">
    <location>
        <begin position="145"/>
        <end position="167"/>
    </location>
</feature>
<comment type="caution">
    <text evidence="2">The sequence shown here is derived from an EMBL/GenBank/DDBJ whole genome shotgun (WGS) entry which is preliminary data.</text>
</comment>
<feature type="transmembrane region" description="Helical" evidence="1">
    <location>
        <begin position="78"/>
        <end position="100"/>
    </location>
</feature>
<feature type="transmembrane region" description="Helical" evidence="1">
    <location>
        <begin position="20"/>
        <end position="41"/>
    </location>
</feature>
<protein>
    <submittedName>
        <fullName evidence="2">Uncharacterized protein</fullName>
    </submittedName>
</protein>
<reference evidence="2 3" key="1">
    <citation type="journal article" date="2018" name="ACS Chem. Biol.">
        <title>Ketoreductase domain dysfunction expands chemodiversity: malyngamide biosynthesis in the cyanobacterium Okeania hirsuta.</title>
        <authorList>
            <person name="Moss N.A."/>
            <person name="Leao T."/>
            <person name="Rankin M."/>
            <person name="McCullough T.M."/>
            <person name="Qu P."/>
            <person name="Korobeynikov A."/>
            <person name="Smith J.L."/>
            <person name="Gerwick L."/>
            <person name="Gerwick W.H."/>
        </authorList>
    </citation>
    <scope>NUCLEOTIDE SEQUENCE [LARGE SCALE GENOMIC DNA]</scope>
    <source>
        <strain evidence="2 3">PAB10Feb10-1</strain>
    </source>
</reference>
<feature type="transmembrane region" description="Helical" evidence="1">
    <location>
        <begin position="173"/>
        <end position="196"/>
    </location>
</feature>
<sequence>MSITKSYYYPSHTKSKTIGWGFWLQWVFFTVVGFLVSLIFVEVGVRPYIGAFSGAMGGAVIGLAQWLVLRNYIFRSRWWVVLTIVTWLLIGASSLGALGWVAPRTEQISVRLFHGLINGAIVGAILGLGQWFVLRKQIYWEEWWIIANIIAWSVGLSLGWAVGGFMYGAIGLFISEVIGLLVTWFFVAVVTGIALVRLYSGP</sequence>
<dbReference type="OrthoDB" id="510168at2"/>